<name>A0ABQ5BG64_9ASTR</name>
<feature type="region of interest" description="Disordered" evidence="2">
    <location>
        <begin position="175"/>
        <end position="206"/>
    </location>
</feature>
<organism evidence="3 4">
    <name type="scientific">Tanacetum coccineum</name>
    <dbReference type="NCBI Taxonomy" id="301880"/>
    <lineage>
        <taxon>Eukaryota</taxon>
        <taxon>Viridiplantae</taxon>
        <taxon>Streptophyta</taxon>
        <taxon>Embryophyta</taxon>
        <taxon>Tracheophyta</taxon>
        <taxon>Spermatophyta</taxon>
        <taxon>Magnoliopsida</taxon>
        <taxon>eudicotyledons</taxon>
        <taxon>Gunneridae</taxon>
        <taxon>Pentapetalae</taxon>
        <taxon>asterids</taxon>
        <taxon>campanulids</taxon>
        <taxon>Asterales</taxon>
        <taxon>Asteraceae</taxon>
        <taxon>Asteroideae</taxon>
        <taxon>Anthemideae</taxon>
        <taxon>Anthemidinae</taxon>
        <taxon>Tanacetum</taxon>
    </lineage>
</organism>
<reference evidence="3" key="1">
    <citation type="journal article" date="2022" name="Int. J. Mol. Sci.">
        <title>Draft Genome of Tanacetum Coccineum: Genomic Comparison of Closely Related Tanacetum-Family Plants.</title>
        <authorList>
            <person name="Yamashiro T."/>
            <person name="Shiraishi A."/>
            <person name="Nakayama K."/>
            <person name="Satake H."/>
        </authorList>
    </citation>
    <scope>NUCLEOTIDE SEQUENCE</scope>
</reference>
<comment type="caution">
    <text evidence="3">The sequence shown here is derived from an EMBL/GenBank/DDBJ whole genome shotgun (WGS) entry which is preliminary data.</text>
</comment>
<reference evidence="3" key="2">
    <citation type="submission" date="2022-01" db="EMBL/GenBank/DDBJ databases">
        <authorList>
            <person name="Yamashiro T."/>
            <person name="Shiraishi A."/>
            <person name="Satake H."/>
            <person name="Nakayama K."/>
        </authorList>
    </citation>
    <scope>NUCLEOTIDE SEQUENCE</scope>
</reference>
<keyword evidence="4" id="KW-1185">Reference proteome</keyword>
<feature type="compositionally biased region" description="Basic and acidic residues" evidence="2">
    <location>
        <begin position="175"/>
        <end position="193"/>
    </location>
</feature>
<keyword evidence="1" id="KW-0175">Coiled coil</keyword>
<evidence type="ECO:0000256" key="1">
    <source>
        <dbReference type="SAM" id="Coils"/>
    </source>
</evidence>
<evidence type="ECO:0000313" key="4">
    <source>
        <dbReference type="Proteomes" id="UP001151760"/>
    </source>
</evidence>
<gene>
    <name evidence="3" type="ORF">Tco_0860079</name>
</gene>
<accession>A0ABQ5BG64</accession>
<feature type="coiled-coil region" evidence="1">
    <location>
        <begin position="19"/>
        <end position="46"/>
    </location>
</feature>
<feature type="coiled-coil region" evidence="1">
    <location>
        <begin position="89"/>
        <end position="116"/>
    </location>
</feature>
<evidence type="ECO:0000313" key="3">
    <source>
        <dbReference type="EMBL" id="GJT13037.1"/>
    </source>
</evidence>
<dbReference type="EMBL" id="BQNB010013197">
    <property type="protein sequence ID" value="GJT13037.1"/>
    <property type="molecule type" value="Genomic_DNA"/>
</dbReference>
<sequence length="206" mass="23469">MAYSSISSNSEVSTYSNCLSSCLENVKILKEQNEQLLKDLRTSKINVITYKTGLESVEARLLVYKKNEPVYEEDIKLLKREIHLREVAITELRRKLELAQKQKDEIQLTVEKYENSSKRLSKLIDCQIVDKCKICLGYNIVPPPYTRNFMPPKLDLSFSGLEEFVNEPIVSEPKVKKPVVETSESKASADKSKAVKKNNGAPIIED</sequence>
<evidence type="ECO:0000256" key="2">
    <source>
        <dbReference type="SAM" id="MobiDB-lite"/>
    </source>
</evidence>
<protein>
    <submittedName>
        <fullName evidence="3">Uncharacterized protein</fullName>
    </submittedName>
</protein>
<dbReference type="Proteomes" id="UP001151760">
    <property type="component" value="Unassembled WGS sequence"/>
</dbReference>
<proteinExistence type="predicted"/>